<evidence type="ECO:0000313" key="3">
    <source>
        <dbReference type="Proteomes" id="UP000243406"/>
    </source>
</evidence>
<dbReference type="OrthoDB" id="9780488at2"/>
<sequence length="229" mass="26167">MLVRIKYSKLGDISYISHLDIIKLMERIVRRTGLKLSYSEGFNPHPKTAFSPALQLGVQSHCEYLDMEFDEAVEEDLLIQKLNEKTVEGINFIEAKILTDKVDSLVAFITHSRYEIAVDEEDENKILKIISAINKINNTNEMLLTKKTKKGNIKEYNVKEYIGTIDFERKSDGLSIFVDICSGSVKSINPKKIIELVESLEDLSGIEYDLIKLETYHIDEDTGKKSNIM</sequence>
<name>A0A1T5CI99_9FIRM</name>
<evidence type="ECO:0000259" key="1">
    <source>
        <dbReference type="Pfam" id="PF10105"/>
    </source>
</evidence>
<dbReference type="Pfam" id="PF10105">
    <property type="entry name" value="DUF2344"/>
    <property type="match status" value="1"/>
</dbReference>
<dbReference type="AlphaFoldDB" id="A0A1T5CI99"/>
<proteinExistence type="predicted"/>
<dbReference type="NCBIfam" id="TIGR03936">
    <property type="entry name" value="sam_1_link_chp"/>
    <property type="match status" value="1"/>
</dbReference>
<feature type="domain" description="DUF2344" evidence="1">
    <location>
        <begin position="3"/>
        <end position="190"/>
    </location>
</feature>
<organism evidence="2 3">
    <name type="scientific">Acetoanaerobium noterae</name>
    <dbReference type="NCBI Taxonomy" id="745369"/>
    <lineage>
        <taxon>Bacteria</taxon>
        <taxon>Bacillati</taxon>
        <taxon>Bacillota</taxon>
        <taxon>Clostridia</taxon>
        <taxon>Peptostreptococcales</taxon>
        <taxon>Filifactoraceae</taxon>
        <taxon>Acetoanaerobium</taxon>
    </lineage>
</organism>
<accession>A0A1T5CI99</accession>
<reference evidence="3" key="1">
    <citation type="submission" date="2017-02" db="EMBL/GenBank/DDBJ databases">
        <authorList>
            <person name="Varghese N."/>
            <person name="Submissions S."/>
        </authorList>
    </citation>
    <scope>NUCLEOTIDE SEQUENCE [LARGE SCALE GENOMIC DNA]</scope>
    <source>
        <strain evidence="3">ATCC 35199</strain>
    </source>
</reference>
<evidence type="ECO:0000313" key="2">
    <source>
        <dbReference type="EMBL" id="SKB59076.1"/>
    </source>
</evidence>
<gene>
    <name evidence="2" type="ORF">SAMN02745120_2186</name>
</gene>
<dbReference type="EMBL" id="FUYN01000005">
    <property type="protein sequence ID" value="SKB59076.1"/>
    <property type="molecule type" value="Genomic_DNA"/>
</dbReference>
<dbReference type="Proteomes" id="UP000243406">
    <property type="component" value="Unassembled WGS sequence"/>
</dbReference>
<dbReference type="RefSeq" id="WP_159446456.1">
    <property type="nucleotide sequence ID" value="NZ_FUYN01000005.1"/>
</dbReference>
<protein>
    <submittedName>
        <fullName evidence="2">Radical SAM-linked protein</fullName>
    </submittedName>
</protein>
<keyword evidence="3" id="KW-1185">Reference proteome</keyword>
<dbReference type="InterPro" id="IPR018768">
    <property type="entry name" value="DUF2344"/>
</dbReference>